<keyword evidence="2" id="KW-0328">Glycosyltransferase</keyword>
<dbReference type="AlphaFoldDB" id="A0A517QBG8"/>
<name>A0A517QBG8_9PLAN</name>
<evidence type="ECO:0000313" key="2">
    <source>
        <dbReference type="EMBL" id="QDT28982.1"/>
    </source>
</evidence>
<gene>
    <name evidence="2" type="primary">hyaD</name>
    <name evidence="2" type="ORF">Enr10x_43300</name>
</gene>
<reference evidence="2 3" key="1">
    <citation type="submission" date="2019-03" db="EMBL/GenBank/DDBJ databases">
        <title>Deep-cultivation of Planctomycetes and their phenomic and genomic characterization uncovers novel biology.</title>
        <authorList>
            <person name="Wiegand S."/>
            <person name="Jogler M."/>
            <person name="Boedeker C."/>
            <person name="Pinto D."/>
            <person name="Vollmers J."/>
            <person name="Rivas-Marin E."/>
            <person name="Kohn T."/>
            <person name="Peeters S.H."/>
            <person name="Heuer A."/>
            <person name="Rast P."/>
            <person name="Oberbeckmann S."/>
            <person name="Bunk B."/>
            <person name="Jeske O."/>
            <person name="Meyerdierks A."/>
            <person name="Storesund J.E."/>
            <person name="Kallscheuer N."/>
            <person name="Luecker S."/>
            <person name="Lage O.M."/>
            <person name="Pohl T."/>
            <person name="Merkel B.J."/>
            <person name="Hornburger P."/>
            <person name="Mueller R.-W."/>
            <person name="Bruemmer F."/>
            <person name="Labrenz M."/>
            <person name="Spormann A.M."/>
            <person name="Op den Camp H."/>
            <person name="Overmann J."/>
            <person name="Amann R."/>
            <person name="Jetten M.S.M."/>
            <person name="Mascher T."/>
            <person name="Medema M.H."/>
            <person name="Devos D.P."/>
            <person name="Kaster A.-K."/>
            <person name="Ovreas L."/>
            <person name="Rohde M."/>
            <person name="Galperin M.Y."/>
            <person name="Jogler C."/>
        </authorList>
    </citation>
    <scope>NUCLEOTIDE SEQUENCE [LARGE SCALE GENOMIC DNA]</scope>
    <source>
        <strain evidence="2 3">Enr10</strain>
    </source>
</reference>
<feature type="domain" description="Glycosyltransferase 2-like" evidence="1">
    <location>
        <begin position="8"/>
        <end position="135"/>
    </location>
</feature>
<dbReference type="GO" id="GO:0050501">
    <property type="term" value="F:hyaluronan synthase activity"/>
    <property type="evidence" value="ECO:0007669"/>
    <property type="project" value="UniProtKB-EC"/>
</dbReference>
<keyword evidence="3" id="KW-1185">Reference proteome</keyword>
<dbReference type="SUPFAM" id="SSF53448">
    <property type="entry name" value="Nucleotide-diphospho-sugar transferases"/>
    <property type="match status" value="1"/>
</dbReference>
<dbReference type="PANTHER" id="PTHR43685">
    <property type="entry name" value="GLYCOSYLTRANSFERASE"/>
    <property type="match status" value="1"/>
</dbReference>
<dbReference type="Gene3D" id="3.90.550.10">
    <property type="entry name" value="Spore Coat Polysaccharide Biosynthesis Protein SpsA, Chain A"/>
    <property type="match status" value="1"/>
</dbReference>
<evidence type="ECO:0000313" key="3">
    <source>
        <dbReference type="Proteomes" id="UP000315647"/>
    </source>
</evidence>
<accession>A0A517QBG8</accession>
<dbReference type="InterPro" id="IPR001173">
    <property type="entry name" value="Glyco_trans_2-like"/>
</dbReference>
<dbReference type="EMBL" id="CP037421">
    <property type="protein sequence ID" value="QDT28982.1"/>
    <property type="molecule type" value="Genomic_DNA"/>
</dbReference>
<evidence type="ECO:0000259" key="1">
    <source>
        <dbReference type="Pfam" id="PF00535"/>
    </source>
</evidence>
<keyword evidence="2" id="KW-0808">Transferase</keyword>
<dbReference type="Pfam" id="PF00535">
    <property type="entry name" value="Glycos_transf_2"/>
    <property type="match status" value="1"/>
</dbReference>
<dbReference type="PANTHER" id="PTHR43685:SF11">
    <property type="entry name" value="GLYCOSYLTRANSFERASE TAGX-RELATED"/>
    <property type="match status" value="1"/>
</dbReference>
<sequence>MGTDPLVSVVIPSYNHEKYIESAISSVLNQTYKNLELIVIDDGSKDRSLELIRQFKDPRLQVHAQENAGAHATINRGLEMAQGDFLTVLNSDDLYEPERLEICLKRFADNPDLGLVSSWINVIGSEGNLLGVKQGWENMQPWDLGDPDRSFRKTGSFSLNLLSSNYVATTSNMLWTRAVYQAVGGMRDLRFVHDWDYLLRVASQFPCEQVEQPLMRYRIHDSNTIHSNYDWMMFEICWVITANLNRFFGSQLFNKEELSAEITDLDMLYESINFQGNEKLVWLIQNYLTHLTQQGHPSPEEELIHNKTLREFFISKVKKPVEEQAPSRPPVLHRLHSHLKKVKQRMF</sequence>
<dbReference type="EC" id="2.4.1.212" evidence="2"/>
<dbReference type="InterPro" id="IPR050834">
    <property type="entry name" value="Glycosyltransf_2"/>
</dbReference>
<dbReference type="InterPro" id="IPR029044">
    <property type="entry name" value="Nucleotide-diphossugar_trans"/>
</dbReference>
<protein>
    <submittedName>
        <fullName evidence="2">Hyaluronan synthase</fullName>
        <ecNumber evidence="2">2.4.1.212</ecNumber>
    </submittedName>
</protein>
<dbReference type="Proteomes" id="UP000315647">
    <property type="component" value="Chromosome"/>
</dbReference>
<organism evidence="2 3">
    <name type="scientific">Gimesia panareensis</name>
    <dbReference type="NCBI Taxonomy" id="2527978"/>
    <lineage>
        <taxon>Bacteria</taxon>
        <taxon>Pseudomonadati</taxon>
        <taxon>Planctomycetota</taxon>
        <taxon>Planctomycetia</taxon>
        <taxon>Planctomycetales</taxon>
        <taxon>Planctomycetaceae</taxon>
        <taxon>Gimesia</taxon>
    </lineage>
</organism>
<proteinExistence type="predicted"/>
<dbReference type="RefSeq" id="WP_145451274.1">
    <property type="nucleotide sequence ID" value="NZ_CP037421.1"/>
</dbReference>